<evidence type="ECO:0000256" key="1">
    <source>
        <dbReference type="SAM" id="MobiDB-lite"/>
    </source>
</evidence>
<feature type="region of interest" description="Disordered" evidence="1">
    <location>
        <begin position="133"/>
        <end position="152"/>
    </location>
</feature>
<name>A0A1B2J5J5_PICPA</name>
<evidence type="ECO:0000259" key="2">
    <source>
        <dbReference type="PROSITE" id="PS50888"/>
    </source>
</evidence>
<dbReference type="PROSITE" id="PS50888">
    <property type="entry name" value="BHLH"/>
    <property type="match status" value="1"/>
</dbReference>
<sequence length="431" mass="47500">MLTPQYRQHVLSPFEYVKPGTVIVNNSPDVTMTQNTVDNSTSDFTSEMDFETAYNMLMTHDTLPSMGTSPSSSNGFGTLATSPGAGQQVFNGFQGYSSLSQDQHQKVKTPSSQIIPDPSAEFEYHRKQILKNSSANGSQSFSTANGVSPNTRNLLHSINSKSYKNMFGMFSNPPASSSSSSGPNSDLLSLSESSVLTEFLDSLVDDVKLSSLSKHWSSIDPLATEKSLETGSPLNTMTLPELKLQNSDLKTNLASIPSMHKINLSFSNNSSADTSRCQSPSILSFKTKSDSLQPPLTSVKTEITHERIPRSPNKSTVAKRRATTSITANKRKRSNDGRPFLSEDEKRRNHTSSEQRRRMIIKEAFEEFCSLTVRPDEKIRTAPSASSKPAAHKTRGKDAKKSLSKYLIMTKAINEIERLVEVNQKLKELLS</sequence>
<dbReference type="EMBL" id="CP014584">
    <property type="protein sequence ID" value="ANZ73248.1"/>
    <property type="molecule type" value="Genomic_DNA"/>
</dbReference>
<reference evidence="3 4" key="1">
    <citation type="submission" date="2016-02" db="EMBL/GenBank/DDBJ databases">
        <title>Comparative genomic and transcriptomic foundation for Pichia pastoris.</title>
        <authorList>
            <person name="Love K.R."/>
            <person name="Shah K.A."/>
            <person name="Whittaker C.A."/>
            <person name="Wu J."/>
            <person name="Bartlett M.C."/>
            <person name="Ma D."/>
            <person name="Leeson R.L."/>
            <person name="Priest M."/>
            <person name="Young S.K."/>
            <person name="Love J.C."/>
        </authorList>
    </citation>
    <scope>NUCLEOTIDE SEQUENCE [LARGE SCALE GENOMIC DNA]</scope>
    <source>
        <strain evidence="3 4">ATCC 28485</strain>
    </source>
</reference>
<accession>A0A1B2J5J5</accession>
<dbReference type="InterPro" id="IPR011598">
    <property type="entry name" value="bHLH_dom"/>
</dbReference>
<dbReference type="Pfam" id="PF23179">
    <property type="entry name" value="bHLH_INO2"/>
    <property type="match status" value="1"/>
</dbReference>
<dbReference type="InterPro" id="IPR057071">
    <property type="entry name" value="bHLH_INO2"/>
</dbReference>
<proteinExistence type="predicted"/>
<dbReference type="GO" id="GO:0046983">
    <property type="term" value="F:protein dimerization activity"/>
    <property type="evidence" value="ECO:0007669"/>
    <property type="project" value="InterPro"/>
</dbReference>
<evidence type="ECO:0000313" key="4">
    <source>
        <dbReference type="Proteomes" id="UP000094565"/>
    </source>
</evidence>
<feature type="region of interest" description="Disordered" evidence="1">
    <location>
        <begin position="305"/>
        <end position="357"/>
    </location>
</feature>
<keyword evidence="4" id="KW-1185">Reference proteome</keyword>
<evidence type="ECO:0000313" key="3">
    <source>
        <dbReference type="EMBL" id="ANZ73248.1"/>
    </source>
</evidence>
<dbReference type="AlphaFoldDB" id="A0A1B2J5J5"/>
<dbReference type="Gene3D" id="4.10.280.10">
    <property type="entry name" value="Helix-loop-helix DNA-binding domain"/>
    <property type="match status" value="1"/>
</dbReference>
<feature type="compositionally biased region" description="Basic and acidic residues" evidence="1">
    <location>
        <begin position="341"/>
        <end position="357"/>
    </location>
</feature>
<dbReference type="SUPFAM" id="SSF47459">
    <property type="entry name" value="HLH, helix-loop-helix DNA-binding domain"/>
    <property type="match status" value="1"/>
</dbReference>
<organism evidence="3 4">
    <name type="scientific">Komagataella pastoris</name>
    <name type="common">Yeast</name>
    <name type="synonym">Pichia pastoris</name>
    <dbReference type="NCBI Taxonomy" id="4922"/>
    <lineage>
        <taxon>Eukaryota</taxon>
        <taxon>Fungi</taxon>
        <taxon>Dikarya</taxon>
        <taxon>Ascomycota</taxon>
        <taxon>Saccharomycotina</taxon>
        <taxon>Pichiomycetes</taxon>
        <taxon>Pichiales</taxon>
        <taxon>Pichiaceae</taxon>
        <taxon>Komagataella</taxon>
    </lineage>
</organism>
<dbReference type="Proteomes" id="UP000094565">
    <property type="component" value="Chromosome 1"/>
</dbReference>
<feature type="domain" description="BHLH" evidence="2">
    <location>
        <begin position="345"/>
        <end position="419"/>
    </location>
</feature>
<gene>
    <name evidence="3" type="ORF">ATY40_BA7500368</name>
</gene>
<protein>
    <submittedName>
        <fullName evidence="3">BA75_00368T0</fullName>
    </submittedName>
</protein>
<dbReference type="OrthoDB" id="3981286at2759"/>
<dbReference type="InterPro" id="IPR036638">
    <property type="entry name" value="HLH_DNA-bd_sf"/>
</dbReference>
<feature type="region of interest" description="Disordered" evidence="1">
    <location>
        <begin position="379"/>
        <end position="401"/>
    </location>
</feature>